<dbReference type="Gene3D" id="3.90.1170.50">
    <property type="entry name" value="Aldehyde oxidase/xanthine dehydrogenase, a/b hammerhead"/>
    <property type="match status" value="1"/>
</dbReference>
<dbReference type="STRING" id="1685378.AVO44_16745"/>
<dbReference type="GO" id="GO:0016491">
    <property type="term" value="F:oxidoreductase activity"/>
    <property type="evidence" value="ECO:0007669"/>
    <property type="project" value="UniProtKB-KW"/>
</dbReference>
<dbReference type="Proteomes" id="UP000053690">
    <property type="component" value="Unassembled WGS sequence"/>
</dbReference>
<gene>
    <name evidence="4" type="ORF">AVO44_16745</name>
</gene>
<dbReference type="Gene3D" id="3.30.365.10">
    <property type="entry name" value="Aldehyde oxidase/xanthine dehydrogenase, molybdopterin binding domain"/>
    <property type="match status" value="4"/>
</dbReference>
<keyword evidence="5" id="KW-1185">Reference proteome</keyword>
<protein>
    <submittedName>
        <fullName evidence="4">Oxidoreductase</fullName>
    </submittedName>
</protein>
<accession>A0A0X3TP77</accession>
<sequence length="752" mass="79323">MALDDRKSEFTFVGTRPDRPDGLDKVTGRAKFGADMSAPGMLHGAILRSPHAHARIVKIDTSKAEAHKDVKAVVTRADFADVPFKPGLEGEFWNVLENVMAGEKALYDGHAVAAVAASSALAARDALKLIEVEYEVLPHVTDVDKAMAPDAPVIREGAADYSVPEGMHPNVVRYHESGHGDVEAGFAEADLIIEDSFVTEATHQGYIEPHACLGMLGNDGKGELWCTTQGHWIAQKTCAALLGIETSQLRVTASEIGGGFGGKTTVFIEPVALALSRKANRPVKIVMTRSEVFRATGPTASASMDVKIGMKKDGTISAAQGVFRLQGGAFPGAPGDMTAMCAFAPYNLTNVKQIGYDVMSNRPKQAAYRAPGAPMGAFAVESVIDELCKKLGLDPVDVRLKNAAHEGTKASYGPRYERIGLVETLEAAKAHPHYTAPLKPGQGRGISCGFWFNHGGETSVSLALSEDGSAQLMVGTPDIGGSRASMALMAAEVLGIPYENIRVTIADTATLGYNDVSHGSRVTYASGLATIKAAKHAVEKLCERAAAKWDIPVEAVKWENGCAVPSGPNAGDFDPMPLADITADMGRTGGPISGHFEATPEGAGVSFGTHIVDAEVDPETGKTSITRYTVIQDAGKAIHPTYVEGQFQGGAAQGIGWALNEEYIYGEDGRLQNSIFLDYRIPVASDLPMIDTVIVEVPNPGHPFGVRGVGETGIVPPLAAIANAVSNAAGVRMKQLPMSPPRILAALKDNNG</sequence>
<keyword evidence="2" id="KW-0560">Oxidoreductase</keyword>
<dbReference type="EMBL" id="LQBP01000009">
    <property type="protein sequence ID" value="KUJ77555.1"/>
    <property type="molecule type" value="Genomic_DNA"/>
</dbReference>
<evidence type="ECO:0000256" key="1">
    <source>
        <dbReference type="ARBA" id="ARBA00022505"/>
    </source>
</evidence>
<dbReference type="SUPFAM" id="SSF54665">
    <property type="entry name" value="CO dehydrogenase molybdoprotein N-domain-like"/>
    <property type="match status" value="1"/>
</dbReference>
<evidence type="ECO:0000259" key="3">
    <source>
        <dbReference type="SMART" id="SM01008"/>
    </source>
</evidence>
<organism evidence="4 5">
    <name type="scientific">Ruegeria profundi</name>
    <dbReference type="NCBI Taxonomy" id="1685378"/>
    <lineage>
        <taxon>Bacteria</taxon>
        <taxon>Pseudomonadati</taxon>
        <taxon>Pseudomonadota</taxon>
        <taxon>Alphaproteobacteria</taxon>
        <taxon>Rhodobacterales</taxon>
        <taxon>Roseobacteraceae</taxon>
        <taxon>Ruegeria</taxon>
    </lineage>
</organism>
<dbReference type="SMART" id="SM01008">
    <property type="entry name" value="Ald_Xan_dh_C"/>
    <property type="match status" value="1"/>
</dbReference>
<evidence type="ECO:0000313" key="4">
    <source>
        <dbReference type="EMBL" id="KUJ77555.1"/>
    </source>
</evidence>
<dbReference type="InterPro" id="IPR036856">
    <property type="entry name" value="Ald_Oxase/Xan_DH_a/b_sf"/>
</dbReference>
<evidence type="ECO:0000313" key="5">
    <source>
        <dbReference type="Proteomes" id="UP000053690"/>
    </source>
</evidence>
<evidence type="ECO:0000256" key="2">
    <source>
        <dbReference type="ARBA" id="ARBA00023002"/>
    </source>
</evidence>
<dbReference type="PANTHER" id="PTHR11908:SF132">
    <property type="entry name" value="ALDEHYDE OXIDASE 1-RELATED"/>
    <property type="match status" value="1"/>
</dbReference>
<dbReference type="InterPro" id="IPR000674">
    <property type="entry name" value="Ald_Oxase/Xan_DH_a/b"/>
</dbReference>
<dbReference type="RefSeq" id="WP_068339344.1">
    <property type="nucleotide sequence ID" value="NZ_LQBP01000009.1"/>
</dbReference>
<dbReference type="AlphaFoldDB" id="A0A0X3TP77"/>
<dbReference type="SUPFAM" id="SSF56003">
    <property type="entry name" value="Molybdenum cofactor-binding domain"/>
    <property type="match status" value="1"/>
</dbReference>
<dbReference type="Pfam" id="PF01315">
    <property type="entry name" value="Ald_Xan_dh_C"/>
    <property type="match status" value="1"/>
</dbReference>
<dbReference type="InterPro" id="IPR046867">
    <property type="entry name" value="AldOxase/xan_DH_MoCoBD2"/>
</dbReference>
<dbReference type="Pfam" id="PF02738">
    <property type="entry name" value="MoCoBD_1"/>
    <property type="match status" value="1"/>
</dbReference>
<reference evidence="5" key="1">
    <citation type="submission" date="2015-12" db="EMBL/GenBank/DDBJ databases">
        <authorList>
            <person name="Zhang G."/>
            <person name="Stingl U."/>
        </authorList>
    </citation>
    <scope>NUCLEOTIDE SEQUENCE [LARGE SCALE GENOMIC DNA]</scope>
    <source>
        <strain evidence="5">ZGT108</strain>
    </source>
</reference>
<dbReference type="PANTHER" id="PTHR11908">
    <property type="entry name" value="XANTHINE DEHYDROGENASE"/>
    <property type="match status" value="1"/>
</dbReference>
<dbReference type="InterPro" id="IPR008274">
    <property type="entry name" value="AldOxase/xan_DH_MoCoBD1"/>
</dbReference>
<name>A0A0X3TP77_9RHOB</name>
<feature type="domain" description="Aldehyde oxidase/xanthine dehydrogenase a/b hammerhead" evidence="3">
    <location>
        <begin position="27"/>
        <end position="138"/>
    </location>
</feature>
<dbReference type="InterPro" id="IPR037165">
    <property type="entry name" value="AldOxase/xan_DH_Mopterin-bd_sf"/>
</dbReference>
<dbReference type="GO" id="GO:0005506">
    <property type="term" value="F:iron ion binding"/>
    <property type="evidence" value="ECO:0007669"/>
    <property type="project" value="InterPro"/>
</dbReference>
<keyword evidence="1" id="KW-0500">Molybdenum</keyword>
<comment type="caution">
    <text evidence="4">The sequence shown here is derived from an EMBL/GenBank/DDBJ whole genome shotgun (WGS) entry which is preliminary data.</text>
</comment>
<dbReference type="InterPro" id="IPR016208">
    <property type="entry name" value="Ald_Oxase/xanthine_DH-like"/>
</dbReference>
<dbReference type="OrthoDB" id="9758509at2"/>
<proteinExistence type="predicted"/>
<dbReference type="Pfam" id="PF20256">
    <property type="entry name" value="MoCoBD_2"/>
    <property type="match status" value="1"/>
</dbReference>